<reference evidence="1 2" key="1">
    <citation type="submission" date="2014-04" db="EMBL/GenBank/DDBJ databases">
        <authorList>
            <consortium name="DOE Joint Genome Institute"/>
            <person name="Kuo A."/>
            <person name="Ruytinx J."/>
            <person name="Rineau F."/>
            <person name="Colpaert J."/>
            <person name="Kohler A."/>
            <person name="Nagy L.G."/>
            <person name="Floudas D."/>
            <person name="Copeland A."/>
            <person name="Barry K.W."/>
            <person name="Cichocki N."/>
            <person name="Veneault-Fourrey C."/>
            <person name="LaButti K."/>
            <person name="Lindquist E.A."/>
            <person name="Lipzen A."/>
            <person name="Lundell T."/>
            <person name="Morin E."/>
            <person name="Murat C."/>
            <person name="Sun H."/>
            <person name="Tunlid A."/>
            <person name="Henrissat B."/>
            <person name="Grigoriev I.V."/>
            <person name="Hibbett D.S."/>
            <person name="Martin F."/>
            <person name="Nordberg H.P."/>
            <person name="Cantor M.N."/>
            <person name="Hua S.X."/>
        </authorList>
    </citation>
    <scope>NUCLEOTIDE SEQUENCE [LARGE SCALE GENOMIC DNA]</scope>
    <source>
        <strain evidence="1 2">UH-Slu-Lm8-n1</strain>
    </source>
</reference>
<keyword evidence="2" id="KW-1185">Reference proteome</keyword>
<name>A0A0D0A9H4_9AGAM</name>
<organism evidence="1 2">
    <name type="scientific">Suillus luteus UH-Slu-Lm8-n1</name>
    <dbReference type="NCBI Taxonomy" id="930992"/>
    <lineage>
        <taxon>Eukaryota</taxon>
        <taxon>Fungi</taxon>
        <taxon>Dikarya</taxon>
        <taxon>Basidiomycota</taxon>
        <taxon>Agaricomycotina</taxon>
        <taxon>Agaricomycetes</taxon>
        <taxon>Agaricomycetidae</taxon>
        <taxon>Boletales</taxon>
        <taxon>Suillineae</taxon>
        <taxon>Suillaceae</taxon>
        <taxon>Suillus</taxon>
    </lineage>
</organism>
<dbReference type="HOGENOM" id="CLU_3070244_0_0_1"/>
<gene>
    <name evidence="1" type="ORF">CY34DRAFT_359429</name>
</gene>
<dbReference type="EMBL" id="KN835154">
    <property type="protein sequence ID" value="KIK46860.1"/>
    <property type="molecule type" value="Genomic_DNA"/>
</dbReference>
<protein>
    <submittedName>
        <fullName evidence="1">Uncharacterized protein</fullName>
    </submittedName>
</protein>
<dbReference type="InParanoid" id="A0A0D0A9H4"/>
<evidence type="ECO:0000313" key="1">
    <source>
        <dbReference type="EMBL" id="KIK46860.1"/>
    </source>
</evidence>
<evidence type="ECO:0000313" key="2">
    <source>
        <dbReference type="Proteomes" id="UP000054485"/>
    </source>
</evidence>
<dbReference type="AlphaFoldDB" id="A0A0D0A9H4"/>
<proteinExistence type="predicted"/>
<reference evidence="2" key="2">
    <citation type="submission" date="2015-01" db="EMBL/GenBank/DDBJ databases">
        <title>Evolutionary Origins and Diversification of the Mycorrhizal Mutualists.</title>
        <authorList>
            <consortium name="DOE Joint Genome Institute"/>
            <consortium name="Mycorrhizal Genomics Consortium"/>
            <person name="Kohler A."/>
            <person name="Kuo A."/>
            <person name="Nagy L.G."/>
            <person name="Floudas D."/>
            <person name="Copeland A."/>
            <person name="Barry K.W."/>
            <person name="Cichocki N."/>
            <person name="Veneault-Fourrey C."/>
            <person name="LaButti K."/>
            <person name="Lindquist E.A."/>
            <person name="Lipzen A."/>
            <person name="Lundell T."/>
            <person name="Morin E."/>
            <person name="Murat C."/>
            <person name="Riley R."/>
            <person name="Ohm R."/>
            <person name="Sun H."/>
            <person name="Tunlid A."/>
            <person name="Henrissat B."/>
            <person name="Grigoriev I.V."/>
            <person name="Hibbett D.S."/>
            <person name="Martin F."/>
        </authorList>
    </citation>
    <scope>NUCLEOTIDE SEQUENCE [LARGE SCALE GENOMIC DNA]</scope>
    <source>
        <strain evidence="2">UH-Slu-Lm8-n1</strain>
    </source>
</reference>
<accession>A0A0D0A9H4</accession>
<dbReference type="Proteomes" id="UP000054485">
    <property type="component" value="Unassembled WGS sequence"/>
</dbReference>
<sequence length="53" mass="6005">MQKIITSKKRIAFDVGCWSWDRYSSESSAAHIASVVLSQQTVQWRPGLNLRPA</sequence>